<evidence type="ECO:0000313" key="3">
    <source>
        <dbReference type="Proteomes" id="UP000215694"/>
    </source>
</evidence>
<evidence type="ECO:0000313" key="2">
    <source>
        <dbReference type="EMBL" id="RDY28795.1"/>
    </source>
</evidence>
<dbReference type="AlphaFoldDB" id="A0A371J7U7"/>
<dbReference type="EMBL" id="NOJY02000005">
    <property type="protein sequence ID" value="RDY28795.1"/>
    <property type="molecule type" value="Genomic_DNA"/>
</dbReference>
<dbReference type="InterPro" id="IPR000600">
    <property type="entry name" value="ROK"/>
</dbReference>
<dbReference type="PANTHER" id="PTHR18964:SF149">
    <property type="entry name" value="BIFUNCTIONAL UDP-N-ACETYLGLUCOSAMINE 2-EPIMERASE_N-ACETYLMANNOSAMINE KINASE"/>
    <property type="match status" value="1"/>
</dbReference>
<dbReference type="Pfam" id="PF00480">
    <property type="entry name" value="ROK"/>
    <property type="match status" value="1"/>
</dbReference>
<proteinExistence type="inferred from homology"/>
<dbReference type="PANTHER" id="PTHR18964">
    <property type="entry name" value="ROK (REPRESSOR, ORF, KINASE) FAMILY"/>
    <property type="match status" value="1"/>
</dbReference>
<organism evidence="2 3">
    <name type="scientific">Romboutsia weinsteinii</name>
    <dbReference type="NCBI Taxonomy" id="2020949"/>
    <lineage>
        <taxon>Bacteria</taxon>
        <taxon>Bacillati</taxon>
        <taxon>Bacillota</taxon>
        <taxon>Clostridia</taxon>
        <taxon>Peptostreptococcales</taxon>
        <taxon>Peptostreptococcaceae</taxon>
        <taxon>Romboutsia</taxon>
    </lineage>
</organism>
<comment type="caution">
    <text evidence="2">The sequence shown here is derived from an EMBL/GenBank/DDBJ whole genome shotgun (WGS) entry which is preliminary data.</text>
</comment>
<dbReference type="Proteomes" id="UP000215694">
    <property type="component" value="Unassembled WGS sequence"/>
</dbReference>
<keyword evidence="3" id="KW-1185">Reference proteome</keyword>
<name>A0A371J7U7_9FIRM</name>
<dbReference type="SUPFAM" id="SSF53067">
    <property type="entry name" value="Actin-like ATPase domain"/>
    <property type="match status" value="1"/>
</dbReference>
<dbReference type="InterPro" id="IPR043129">
    <property type="entry name" value="ATPase_NBD"/>
</dbReference>
<comment type="similarity">
    <text evidence="1">Belongs to the ROK (NagC/XylR) family.</text>
</comment>
<accession>A0A371J7U7</accession>
<protein>
    <submittedName>
        <fullName evidence="2">ROK family protein</fullName>
    </submittedName>
</protein>
<dbReference type="RefSeq" id="WP_094366612.1">
    <property type="nucleotide sequence ID" value="NZ_NOJY02000005.1"/>
</dbReference>
<sequence>MYTIGIDVGGTSIKAGLVREGKIIYKCSKDTDRLGGADKLVEDIAYVVDEIMKSNEITKEEIKSIGVGIPGVVAKSGEVTCVNLGLKNELLSKKIQDKFENIKVVVENDATVAAVAEHEYGSMKGYDIGVMLTLGTGVGGGIIINGKPFSGAHGVGSELGHVMISSNYYDCNCGNNGCFETFCSATAIIKYAQKLISENRESIILGYAENNIKNITARMVFDAYREEDSVAGEVVNRFKKYLAMGIVSIIHSIDPEVISIGGGVSNASDIVLDGLSQMVNDNVIFNGAGIPDIVIAEFKNDAGILGASAL</sequence>
<reference evidence="2 3" key="1">
    <citation type="journal article" date="2017" name="Genome Announc.">
        <title>Draft Genome Sequence of Romboutsia weinsteinii sp. nov. Strain CCRI-19649(T) Isolated from Surface Water.</title>
        <authorList>
            <person name="Maheux A.F."/>
            <person name="Boudreau D.K."/>
            <person name="Berube E."/>
            <person name="Boissinot M."/>
            <person name="Cantin P."/>
            <person name="Raymond F."/>
            <person name="Corbeil J."/>
            <person name="Omar R.F."/>
            <person name="Bergeron M.G."/>
        </authorList>
    </citation>
    <scope>NUCLEOTIDE SEQUENCE [LARGE SCALE GENOMIC DNA]</scope>
    <source>
        <strain evidence="2 3">CCRI-19649</strain>
    </source>
</reference>
<evidence type="ECO:0000256" key="1">
    <source>
        <dbReference type="ARBA" id="ARBA00006479"/>
    </source>
</evidence>
<gene>
    <name evidence="2" type="ORF">CHL78_004475</name>
</gene>
<dbReference type="Gene3D" id="3.30.420.40">
    <property type="match status" value="2"/>
</dbReference>
<dbReference type="OrthoDB" id="9810372at2"/>